<protein>
    <submittedName>
        <fullName evidence="2">Putative membrane protein</fullName>
    </submittedName>
</protein>
<keyword evidence="1" id="KW-1133">Transmembrane helix</keyword>
<comment type="caution">
    <text evidence="2">The sequence shown here is derived from an EMBL/GenBank/DDBJ whole genome shotgun (WGS) entry which is preliminary data.</text>
</comment>
<dbReference type="InterPro" id="IPR009781">
    <property type="entry name" value="DUF1345"/>
</dbReference>
<feature type="transmembrane region" description="Helical" evidence="1">
    <location>
        <begin position="208"/>
        <end position="228"/>
    </location>
</feature>
<dbReference type="AlphaFoldDB" id="A0A652YZ66"/>
<feature type="transmembrane region" description="Helical" evidence="1">
    <location>
        <begin position="57"/>
        <end position="77"/>
    </location>
</feature>
<keyword evidence="1" id="KW-0812">Transmembrane</keyword>
<evidence type="ECO:0000256" key="1">
    <source>
        <dbReference type="SAM" id="Phobius"/>
    </source>
</evidence>
<evidence type="ECO:0000313" key="2">
    <source>
        <dbReference type="EMBL" id="TYQ08838.1"/>
    </source>
</evidence>
<dbReference type="EMBL" id="VNIQ01000001">
    <property type="protein sequence ID" value="TYQ08838.1"/>
    <property type="molecule type" value="Genomic_DNA"/>
</dbReference>
<name>A0A652YZ66_NOCGL</name>
<feature type="transmembrane region" description="Helical" evidence="1">
    <location>
        <begin position="30"/>
        <end position="50"/>
    </location>
</feature>
<keyword evidence="1" id="KW-0472">Membrane</keyword>
<dbReference type="Pfam" id="PF07077">
    <property type="entry name" value="DUF1345"/>
    <property type="match status" value="1"/>
</dbReference>
<organism evidence="2">
    <name type="scientific">Nocardia globerula</name>
    <dbReference type="NCBI Taxonomy" id="1818"/>
    <lineage>
        <taxon>Bacteria</taxon>
        <taxon>Bacillati</taxon>
        <taxon>Actinomycetota</taxon>
        <taxon>Actinomycetes</taxon>
        <taxon>Mycobacteriales</taxon>
        <taxon>Nocardiaceae</taxon>
        <taxon>Nocardia</taxon>
    </lineage>
</organism>
<sequence>MRRWLTERVNEPLQDLPIPGNQSGLGAGPALRVTAGLVLGIVAGIVMWIVGFPRFSFLIGWNVAALVFTVWTWILVWPFDAVTTASHATREEPARNVAHLLVLAAAVASLVGIALLLVASPDGRRYQVVAASVAVVSVVISWIAVHTLFALGYARLYYTGPDGGIDFNQEEPPRYSDFAYVAYTVGMSFAISDTNLQSSDMRAMALGHALLSYLFGSVIVASVVNLIAGL</sequence>
<gene>
    <name evidence="2" type="ORF">FNL38_1011215</name>
</gene>
<accession>A0A652YZ66</accession>
<proteinExistence type="predicted"/>
<feature type="transmembrane region" description="Helical" evidence="1">
    <location>
        <begin position="97"/>
        <end position="119"/>
    </location>
</feature>
<feature type="transmembrane region" description="Helical" evidence="1">
    <location>
        <begin position="131"/>
        <end position="158"/>
    </location>
</feature>
<reference evidence="2" key="1">
    <citation type="submission" date="2019-07" db="EMBL/GenBank/DDBJ databases">
        <title>Genomic Encyclopedia of Type Strains, Phase IV (KMG-IV): sequencing the most valuable type-strain genomes for metagenomic binning, comparative biology and taxonomic classification.</title>
        <authorList>
            <person name="Goeker M."/>
        </authorList>
    </citation>
    <scope>NUCLEOTIDE SEQUENCE</scope>
    <source>
        <strain evidence="2">DSM 44596</strain>
    </source>
</reference>